<dbReference type="InterPro" id="IPR003591">
    <property type="entry name" value="Leu-rich_rpt_typical-subtyp"/>
</dbReference>
<sequence>MGCCGSKEDASDLESRERINRPSASRAETNNLSRDKQQRQFNWARTGIVGLRDARLKELPKEAIELGVTVRNLDATNNAITVLPPAISGFAKIQRLVLVNNQLSSLPPEIGRLLMLKLLAVDGNRLAALPEEIGQLSKLEKLTASRNSLRALPPSVSSLSALTHLDVSHNVLSGLPPTLGQCAALETLNAEHNGIHELPLELGSLKRLKELNLDSNNVGTVPSEIFVQCSSLQTLSLHSNPVTEEILIAVDGYSNFRERLRAKHDKRIDGGVLLGAKGLDDGLDHDTNRTRIVVPHT</sequence>
<keyword evidence="2" id="KW-0433">Leucine-rich repeat</keyword>
<evidence type="ECO:0000256" key="1">
    <source>
        <dbReference type="ARBA" id="ARBA00004430"/>
    </source>
</evidence>
<dbReference type="InterPro" id="IPR050216">
    <property type="entry name" value="LRR_domain-containing"/>
</dbReference>
<feature type="domain" description="Disease resistance R13L4/SHOC-2-like LRR" evidence="5">
    <location>
        <begin position="109"/>
        <end position="229"/>
    </location>
</feature>
<evidence type="ECO:0000259" key="5">
    <source>
        <dbReference type="Pfam" id="PF23598"/>
    </source>
</evidence>
<evidence type="ECO:0000256" key="4">
    <source>
        <dbReference type="SAM" id="MobiDB-lite"/>
    </source>
</evidence>
<dbReference type="InterPro" id="IPR055414">
    <property type="entry name" value="LRR_R13L4/SHOC2-like"/>
</dbReference>
<name>A0A7S0N1X5_9CHLO</name>
<dbReference type="Gene3D" id="3.80.10.10">
    <property type="entry name" value="Ribonuclease Inhibitor"/>
    <property type="match status" value="2"/>
</dbReference>
<dbReference type="PANTHER" id="PTHR48051:SF1">
    <property type="entry name" value="RAS SUPPRESSOR PROTEIN 1"/>
    <property type="match status" value="1"/>
</dbReference>
<feature type="compositionally biased region" description="Basic and acidic residues" evidence="4">
    <location>
        <begin position="1"/>
        <end position="20"/>
    </location>
</feature>
<proteinExistence type="predicted"/>
<evidence type="ECO:0000313" key="6">
    <source>
        <dbReference type="EMBL" id="CAD8656871.1"/>
    </source>
</evidence>
<feature type="region of interest" description="Disordered" evidence="4">
    <location>
        <begin position="1"/>
        <end position="36"/>
    </location>
</feature>
<dbReference type="SUPFAM" id="SSF52058">
    <property type="entry name" value="L domain-like"/>
    <property type="match status" value="1"/>
</dbReference>
<evidence type="ECO:0000256" key="2">
    <source>
        <dbReference type="ARBA" id="ARBA00022614"/>
    </source>
</evidence>
<accession>A0A7S0N1X5</accession>
<gene>
    <name evidence="6" type="ORF">POBO1169_LOCUS4653</name>
</gene>
<organism evidence="6">
    <name type="scientific">Pyramimonas obovata</name>
    <dbReference type="NCBI Taxonomy" id="1411642"/>
    <lineage>
        <taxon>Eukaryota</taxon>
        <taxon>Viridiplantae</taxon>
        <taxon>Chlorophyta</taxon>
        <taxon>Pyramimonadophyceae</taxon>
        <taxon>Pyramimonadales</taxon>
        <taxon>Pyramimonadaceae</taxon>
        <taxon>Pyramimonas</taxon>
        <taxon>Pyramimonas incertae sedis</taxon>
    </lineage>
</organism>
<dbReference type="Pfam" id="PF23598">
    <property type="entry name" value="LRR_14"/>
    <property type="match status" value="1"/>
</dbReference>
<feature type="compositionally biased region" description="Polar residues" evidence="4">
    <location>
        <begin position="22"/>
        <end position="32"/>
    </location>
</feature>
<evidence type="ECO:0000256" key="3">
    <source>
        <dbReference type="ARBA" id="ARBA00022737"/>
    </source>
</evidence>
<dbReference type="InterPro" id="IPR032675">
    <property type="entry name" value="LRR_dom_sf"/>
</dbReference>
<keyword evidence="3" id="KW-0677">Repeat</keyword>
<dbReference type="SMART" id="SM00364">
    <property type="entry name" value="LRR_BAC"/>
    <property type="match status" value="5"/>
</dbReference>
<dbReference type="SMART" id="SM00369">
    <property type="entry name" value="LRR_TYP"/>
    <property type="match status" value="4"/>
</dbReference>
<dbReference type="AlphaFoldDB" id="A0A7S0N1X5"/>
<comment type="subcellular location">
    <subcellularLocation>
        <location evidence="1">Cytoplasm</location>
        <location evidence="1">Cytoskeleton</location>
        <location evidence="1">Cilium axoneme</location>
    </subcellularLocation>
</comment>
<protein>
    <recommendedName>
        <fullName evidence="5">Disease resistance R13L4/SHOC-2-like LRR domain-containing protein</fullName>
    </recommendedName>
</protein>
<dbReference type="GO" id="GO:0005930">
    <property type="term" value="C:axoneme"/>
    <property type="evidence" value="ECO:0007669"/>
    <property type="project" value="UniProtKB-SubCell"/>
</dbReference>
<dbReference type="EMBL" id="HBFA01008861">
    <property type="protein sequence ID" value="CAD8656871.1"/>
    <property type="molecule type" value="Transcribed_RNA"/>
</dbReference>
<reference evidence="6" key="1">
    <citation type="submission" date="2021-01" db="EMBL/GenBank/DDBJ databases">
        <authorList>
            <person name="Corre E."/>
            <person name="Pelletier E."/>
            <person name="Niang G."/>
            <person name="Scheremetjew M."/>
            <person name="Finn R."/>
            <person name="Kale V."/>
            <person name="Holt S."/>
            <person name="Cochrane G."/>
            <person name="Meng A."/>
            <person name="Brown T."/>
            <person name="Cohen L."/>
        </authorList>
    </citation>
    <scope>NUCLEOTIDE SEQUENCE</scope>
    <source>
        <strain evidence="6">CCMP722</strain>
    </source>
</reference>
<dbReference type="PANTHER" id="PTHR48051">
    <property type="match status" value="1"/>
</dbReference>